<organism evidence="2 3">
    <name type="scientific">Branchiostoma lanceolatum</name>
    <name type="common">Common lancelet</name>
    <name type="synonym">Amphioxus lanceolatum</name>
    <dbReference type="NCBI Taxonomy" id="7740"/>
    <lineage>
        <taxon>Eukaryota</taxon>
        <taxon>Metazoa</taxon>
        <taxon>Chordata</taxon>
        <taxon>Cephalochordata</taxon>
        <taxon>Leptocardii</taxon>
        <taxon>Amphioxiformes</taxon>
        <taxon>Branchiostomatidae</taxon>
        <taxon>Branchiostoma</taxon>
    </lineage>
</organism>
<protein>
    <submittedName>
        <fullName evidence="2">BLVRB protein</fullName>
    </submittedName>
</protein>
<accession>A0A8J9ZHZ4</accession>
<feature type="domain" description="NAD(P)-binding" evidence="1">
    <location>
        <begin position="7"/>
        <end position="201"/>
    </location>
</feature>
<dbReference type="InterPro" id="IPR016040">
    <property type="entry name" value="NAD(P)-bd_dom"/>
</dbReference>
<dbReference type="PANTHER" id="PTHR15020">
    <property type="entry name" value="FLAVIN REDUCTASE-RELATED"/>
    <property type="match status" value="1"/>
</dbReference>
<dbReference type="InterPro" id="IPR036291">
    <property type="entry name" value="NAD(P)-bd_dom_sf"/>
</dbReference>
<dbReference type="Pfam" id="PF13460">
    <property type="entry name" value="NAD_binding_10"/>
    <property type="match status" value="1"/>
</dbReference>
<dbReference type="SUPFAM" id="SSF51735">
    <property type="entry name" value="NAD(P)-binding Rossmann-fold domains"/>
    <property type="match status" value="1"/>
</dbReference>
<reference evidence="2" key="1">
    <citation type="submission" date="2022-01" db="EMBL/GenBank/DDBJ databases">
        <authorList>
            <person name="Braso-Vives M."/>
        </authorList>
    </citation>
    <scope>NUCLEOTIDE SEQUENCE</scope>
</reference>
<dbReference type="Proteomes" id="UP000838412">
    <property type="component" value="Chromosome 2"/>
</dbReference>
<dbReference type="AlphaFoldDB" id="A0A8J9ZHZ4"/>
<keyword evidence="3" id="KW-1185">Reference proteome</keyword>
<dbReference type="EMBL" id="OV696687">
    <property type="protein sequence ID" value="CAH1254297.1"/>
    <property type="molecule type" value="Genomic_DNA"/>
</dbReference>
<evidence type="ECO:0000259" key="1">
    <source>
        <dbReference type="Pfam" id="PF13460"/>
    </source>
</evidence>
<evidence type="ECO:0000313" key="2">
    <source>
        <dbReference type="EMBL" id="CAH1254297.1"/>
    </source>
</evidence>
<proteinExistence type="predicted"/>
<dbReference type="PANTHER" id="PTHR15020:SF50">
    <property type="entry name" value="UPF0659 PROTEIN YMR090W"/>
    <property type="match status" value="1"/>
</dbReference>
<gene>
    <name evidence="2" type="primary">BLVRB</name>
    <name evidence="2" type="ORF">BLAG_LOCUS13767</name>
</gene>
<dbReference type="OrthoDB" id="419598at2759"/>
<dbReference type="Gene3D" id="3.40.50.720">
    <property type="entry name" value="NAD(P)-binding Rossmann-like Domain"/>
    <property type="match status" value="1"/>
</dbReference>
<evidence type="ECO:0000313" key="3">
    <source>
        <dbReference type="Proteomes" id="UP000838412"/>
    </source>
</evidence>
<name>A0A8J9ZHZ4_BRALA</name>
<dbReference type="GO" id="GO:0003824">
    <property type="term" value="F:catalytic activity"/>
    <property type="evidence" value="ECO:0007669"/>
    <property type="project" value="UniProtKB-ARBA"/>
</dbReference>
<sequence length="218" mass="23712">MKLVIVGASGRSGTELAKQALDLGHDVTALVRNQDKMREKVPDGRLKVETVDVMSSGSLTPHFKGKDVVVSALGHAGELTDTVTLFTESMKAIVPAVRTANVRRLLIMSAWFTFEDPKEPTPPIVLQLLGNVLKNLAKMETYIMEECSDLDWTLARLPSLTDGPATEFPFAVKEDATQVSGVQGRMTRGDVARFVLDTLSSDKYKGKAVAVITVPNKE</sequence>